<gene>
    <name evidence="3" type="ORF">CNX65_19045</name>
</gene>
<keyword evidence="1" id="KW-0472">Membrane</keyword>
<dbReference type="Proteomes" id="UP000218505">
    <property type="component" value="Chromosome"/>
</dbReference>
<dbReference type="Gene3D" id="3.30.450.30">
    <property type="entry name" value="Dynein light chain 2a, cytoplasmic"/>
    <property type="match status" value="1"/>
</dbReference>
<protein>
    <recommendedName>
        <fullName evidence="2">Roadblock/LAMTOR2 domain-containing protein</fullName>
    </recommendedName>
</protein>
<keyword evidence="1" id="KW-1133">Transmembrane helix</keyword>
<keyword evidence="4" id="KW-1185">Reference proteome</keyword>
<dbReference type="RefSeq" id="WP_015802573.1">
    <property type="nucleotide sequence ID" value="NZ_CP023445.1"/>
</dbReference>
<dbReference type="SMART" id="SM00960">
    <property type="entry name" value="Robl_LC7"/>
    <property type="match status" value="1"/>
</dbReference>
<feature type="transmembrane region" description="Helical" evidence="1">
    <location>
        <begin position="99"/>
        <end position="121"/>
    </location>
</feature>
<proteinExistence type="predicted"/>
<dbReference type="Pfam" id="PF03259">
    <property type="entry name" value="Robl_LC7"/>
    <property type="match status" value="1"/>
</dbReference>
<feature type="domain" description="Roadblock/LAMTOR2" evidence="2">
    <location>
        <begin position="19"/>
        <end position="113"/>
    </location>
</feature>
<accession>A0A290Z810</accession>
<evidence type="ECO:0000259" key="2">
    <source>
        <dbReference type="SMART" id="SM00960"/>
    </source>
</evidence>
<sequence length="140" mass="14605">MTRPGGNRMQIHLSDPAVLAELLGRVRREIEGIESAIATSRDGIVLALDTEADTPEADQMAAHAAAMAAAAAGIGFRFIEVSKLGRLQGVLLEGERGCIAVLPLSGTLLLLLMGSPGVALGRFTVAAKRAMNIILSPEAY</sequence>
<feature type="transmembrane region" description="Helical" evidence="1">
    <location>
        <begin position="60"/>
        <end position="79"/>
    </location>
</feature>
<dbReference type="KEGG" id="apre:CNX65_19045"/>
<name>A0A290Z810_9PSEU</name>
<dbReference type="InterPro" id="IPR004942">
    <property type="entry name" value="Roadblock/LAMTOR2_dom"/>
</dbReference>
<evidence type="ECO:0000256" key="1">
    <source>
        <dbReference type="SAM" id="Phobius"/>
    </source>
</evidence>
<evidence type="ECO:0000313" key="4">
    <source>
        <dbReference type="Proteomes" id="UP000218505"/>
    </source>
</evidence>
<reference evidence="3" key="1">
    <citation type="submission" date="2017-09" db="EMBL/GenBank/DDBJ databases">
        <title>Complete Genome Sequence of ansamitocin-producing Bacterium Actinosynnema pretiosum X47.</title>
        <authorList>
            <person name="Cao G."/>
            <person name="Zong G."/>
            <person name="Zhong C."/>
            <person name="Fu J."/>
        </authorList>
    </citation>
    <scope>NUCLEOTIDE SEQUENCE [LARGE SCALE GENOMIC DNA]</scope>
    <source>
        <strain evidence="3">X47</strain>
    </source>
</reference>
<evidence type="ECO:0000313" key="3">
    <source>
        <dbReference type="EMBL" id="ATE55124.1"/>
    </source>
</evidence>
<dbReference type="AlphaFoldDB" id="A0A290Z810"/>
<dbReference type="EMBL" id="CP023445">
    <property type="protein sequence ID" value="ATE55124.1"/>
    <property type="molecule type" value="Genomic_DNA"/>
</dbReference>
<dbReference type="SUPFAM" id="SSF103196">
    <property type="entry name" value="Roadblock/LC7 domain"/>
    <property type="match status" value="1"/>
</dbReference>
<organism evidence="3 4">
    <name type="scientific">Actinosynnema pretiosum</name>
    <dbReference type="NCBI Taxonomy" id="42197"/>
    <lineage>
        <taxon>Bacteria</taxon>
        <taxon>Bacillati</taxon>
        <taxon>Actinomycetota</taxon>
        <taxon>Actinomycetes</taxon>
        <taxon>Pseudonocardiales</taxon>
        <taxon>Pseudonocardiaceae</taxon>
        <taxon>Actinosynnema</taxon>
    </lineage>
</organism>
<keyword evidence="1" id="KW-0812">Transmembrane</keyword>